<reference evidence="2 3" key="1">
    <citation type="submission" date="2016-03" db="EMBL/GenBank/DDBJ databases">
        <title>EvidentialGene: Evidence-directed Construction of Genes on Genomes.</title>
        <authorList>
            <person name="Gilbert D.G."/>
            <person name="Choi J.-H."/>
            <person name="Mockaitis K."/>
            <person name="Colbourne J."/>
            <person name="Pfrender M."/>
        </authorList>
    </citation>
    <scope>NUCLEOTIDE SEQUENCE [LARGE SCALE GENOMIC DNA]</scope>
    <source>
        <strain evidence="2 3">Xinb3</strain>
        <tissue evidence="2">Complete organism</tissue>
    </source>
</reference>
<organism evidence="2 3">
    <name type="scientific">Daphnia magna</name>
    <dbReference type="NCBI Taxonomy" id="35525"/>
    <lineage>
        <taxon>Eukaryota</taxon>
        <taxon>Metazoa</taxon>
        <taxon>Ecdysozoa</taxon>
        <taxon>Arthropoda</taxon>
        <taxon>Crustacea</taxon>
        <taxon>Branchiopoda</taxon>
        <taxon>Diplostraca</taxon>
        <taxon>Cladocera</taxon>
        <taxon>Anomopoda</taxon>
        <taxon>Daphniidae</taxon>
        <taxon>Daphnia</taxon>
    </lineage>
</organism>
<evidence type="ECO:0000256" key="1">
    <source>
        <dbReference type="SAM" id="MobiDB-lite"/>
    </source>
</evidence>
<sequence>GNSAVAKTVKFAESTEPDLATPEIGSGKSVTKGGATDDPTLQNNEPTGAHVAAH</sequence>
<gene>
    <name evidence="2" type="ORF">APZ42_000599</name>
</gene>
<dbReference type="Proteomes" id="UP000076858">
    <property type="component" value="Unassembled WGS sequence"/>
</dbReference>
<comment type="caution">
    <text evidence="2">The sequence shown here is derived from an EMBL/GenBank/DDBJ whole genome shotgun (WGS) entry which is preliminary data.</text>
</comment>
<evidence type="ECO:0000313" key="3">
    <source>
        <dbReference type="Proteomes" id="UP000076858"/>
    </source>
</evidence>
<keyword evidence="3" id="KW-1185">Reference proteome</keyword>
<proteinExistence type="predicted"/>
<feature type="non-terminal residue" evidence="2">
    <location>
        <position position="1"/>
    </location>
</feature>
<dbReference type="OrthoDB" id="6375076at2759"/>
<protein>
    <submittedName>
        <fullName evidence="2">Uncharacterized protein</fullName>
    </submittedName>
</protein>
<dbReference type="AlphaFoldDB" id="A0A164JII8"/>
<name>A0A164JII8_9CRUS</name>
<feature type="region of interest" description="Disordered" evidence="1">
    <location>
        <begin position="1"/>
        <end position="54"/>
    </location>
</feature>
<dbReference type="EMBL" id="LRGB01004528">
    <property type="protein sequence ID" value="KZS02382.1"/>
    <property type="molecule type" value="Genomic_DNA"/>
</dbReference>
<evidence type="ECO:0000313" key="2">
    <source>
        <dbReference type="EMBL" id="KZS02382.1"/>
    </source>
</evidence>
<accession>A0A164JII8</accession>